<keyword evidence="1" id="KW-0472">Membrane</keyword>
<dbReference type="OrthoDB" id="3265734at2759"/>
<accession>A0A6A4HJ90</accession>
<evidence type="ECO:0008006" key="4">
    <source>
        <dbReference type="Google" id="ProtNLM"/>
    </source>
</evidence>
<evidence type="ECO:0000256" key="1">
    <source>
        <dbReference type="SAM" id="Phobius"/>
    </source>
</evidence>
<gene>
    <name evidence="2" type="ORF">BT96DRAFT_87831</name>
</gene>
<name>A0A6A4HJ90_9AGAR</name>
<protein>
    <recommendedName>
        <fullName evidence="4">Mid2 domain-containing protein</fullName>
    </recommendedName>
</protein>
<feature type="transmembrane region" description="Helical" evidence="1">
    <location>
        <begin position="169"/>
        <end position="193"/>
    </location>
</feature>
<dbReference type="EMBL" id="ML769502">
    <property type="protein sequence ID" value="KAE9397157.1"/>
    <property type="molecule type" value="Genomic_DNA"/>
</dbReference>
<dbReference type="Proteomes" id="UP000799118">
    <property type="component" value="Unassembled WGS sequence"/>
</dbReference>
<evidence type="ECO:0000313" key="2">
    <source>
        <dbReference type="EMBL" id="KAE9397157.1"/>
    </source>
</evidence>
<keyword evidence="3" id="KW-1185">Reference proteome</keyword>
<keyword evidence="1" id="KW-0812">Transmembrane</keyword>
<dbReference type="AlphaFoldDB" id="A0A6A4HJ90"/>
<sequence length="247" mass="26110">MSTTILASDPSITYSPQNAWAPSGNGTMTTNNVGASAQLTFNGAFVQVFGTIPPISGNETTCPVSIYTLDHATSVVFNTSDFANIRLITNHIFYQSSLGLTSGNHSLVITAITTDNQADFILGTIVYSNVSVSTSVPSLSDSIPEPTPTSFPSSQTALSAVDTPAHAPVGAIVGGVIAALVVLVVAFMFYRLYRRRKMSILARAQDSVSDYPPSPGPFCLVCHQRPAPMEGRYGLESPSSLSTFPPR</sequence>
<reference evidence="2" key="1">
    <citation type="journal article" date="2019" name="Environ. Microbiol.">
        <title>Fungal ecological strategies reflected in gene transcription - a case study of two litter decomposers.</title>
        <authorList>
            <person name="Barbi F."/>
            <person name="Kohler A."/>
            <person name="Barry K."/>
            <person name="Baskaran P."/>
            <person name="Daum C."/>
            <person name="Fauchery L."/>
            <person name="Ihrmark K."/>
            <person name="Kuo A."/>
            <person name="LaButti K."/>
            <person name="Lipzen A."/>
            <person name="Morin E."/>
            <person name="Grigoriev I.V."/>
            <person name="Henrissat B."/>
            <person name="Lindahl B."/>
            <person name="Martin F."/>
        </authorList>
    </citation>
    <scope>NUCLEOTIDE SEQUENCE</scope>
    <source>
        <strain evidence="2">JB14</strain>
    </source>
</reference>
<dbReference type="Gene3D" id="2.60.120.260">
    <property type="entry name" value="Galactose-binding domain-like"/>
    <property type="match status" value="1"/>
</dbReference>
<proteinExistence type="predicted"/>
<organism evidence="2 3">
    <name type="scientific">Gymnopus androsaceus JB14</name>
    <dbReference type="NCBI Taxonomy" id="1447944"/>
    <lineage>
        <taxon>Eukaryota</taxon>
        <taxon>Fungi</taxon>
        <taxon>Dikarya</taxon>
        <taxon>Basidiomycota</taxon>
        <taxon>Agaricomycotina</taxon>
        <taxon>Agaricomycetes</taxon>
        <taxon>Agaricomycetidae</taxon>
        <taxon>Agaricales</taxon>
        <taxon>Marasmiineae</taxon>
        <taxon>Omphalotaceae</taxon>
        <taxon>Gymnopus</taxon>
    </lineage>
</organism>
<keyword evidence="1" id="KW-1133">Transmembrane helix</keyword>
<evidence type="ECO:0000313" key="3">
    <source>
        <dbReference type="Proteomes" id="UP000799118"/>
    </source>
</evidence>